<evidence type="ECO:0000259" key="2">
    <source>
        <dbReference type="PROSITE" id="PS50883"/>
    </source>
</evidence>
<dbReference type="EMBL" id="LVYU01000098">
    <property type="protein sequence ID" value="KZA99949.1"/>
    <property type="molecule type" value="Genomic_DNA"/>
</dbReference>
<dbReference type="SMART" id="SM00267">
    <property type="entry name" value="GGDEF"/>
    <property type="match status" value="1"/>
</dbReference>
<dbReference type="PROSITE" id="PS50883">
    <property type="entry name" value="EAL"/>
    <property type="match status" value="1"/>
</dbReference>
<evidence type="ECO:0000256" key="1">
    <source>
        <dbReference type="SAM" id="Phobius"/>
    </source>
</evidence>
<protein>
    <submittedName>
        <fullName evidence="4">Diguanylate cyclase</fullName>
    </submittedName>
</protein>
<dbReference type="AlphaFoldDB" id="A0A154IJ10"/>
<keyword evidence="1" id="KW-1133">Transmembrane helix</keyword>
<gene>
    <name evidence="4" type="ORF">A4A59_19425</name>
</gene>
<sequence length="653" mass="71958">MKNFLASLQLQKDNPTLLLAQFRALSSQIPILYVLLIINALAVAITHLKSAPLWLSLYIPVALSVVCVFRLCWWEIRGKENVTAERAYRLMKVTISGAGILAVAFGSWAIALYQYGDASQQGQIAYFLVVTGISCIFCLMHLPMAAALTTVITFSAMVATFLFSGNPVFVATAISGLFLILPFLRVINSYFQNFVGLVQLTEELKQKQAEAEELNLVNSRNALHDQLTGLANRRSFFLSLEKRLQKNPSTPPVLGILDLDGFKPVNDVFGHAAGDLVLKETARRFVALVGEEGIVSRLGGDEFGIIFPCSMTRQAIADLGLALCAAVRDPFEIPDGSVRVFGSCGIVYPDIGTYTAEDLYEKADFALYQVKSKRSSGVEFFSAEHEKILTQRHLIELELQANDFAKELKLDYQPIVELKSGRVVAYEALARWDSARFGRISPDAFIPAAERTAVIGRMTRILFAKALEALAIIPRHLRLSFNLSARDICDHETSMALLAMITRSGIDPRRIEFEITETALLSDFDTADQVITMLRAAGISIALDDFGTGYSSLSHIHRLGFDKLKIDKSFVMNFDRDARCMNITRSVANLCQNLGIASVAEGVESEEIAEGLKAMGVRLAQGYHFSRPLPLELAIDYAARCEAEVSARNSLSA</sequence>
<reference evidence="4" key="1">
    <citation type="submission" date="2016-03" db="EMBL/GenBank/DDBJ databases">
        <title>Microsymbionts genomes from the relict species Vavilovia formosa.</title>
        <authorList>
            <person name="Chirak E."/>
            <person name="Kimeklis A."/>
            <person name="Kopat V."/>
            <person name="Andronov E."/>
        </authorList>
    </citation>
    <scope>NUCLEOTIDE SEQUENCE [LARGE SCALE GENOMIC DNA]</scope>
    <source>
        <strain evidence="4">Vaf12</strain>
    </source>
</reference>
<feature type="domain" description="EAL" evidence="2">
    <location>
        <begin position="392"/>
        <end position="642"/>
    </location>
</feature>
<dbReference type="Gene3D" id="3.30.70.270">
    <property type="match status" value="1"/>
</dbReference>
<dbReference type="InterPro" id="IPR035919">
    <property type="entry name" value="EAL_sf"/>
</dbReference>
<feature type="transmembrane region" description="Helical" evidence="1">
    <location>
        <begin position="31"/>
        <end position="48"/>
    </location>
</feature>
<dbReference type="SUPFAM" id="SSF55073">
    <property type="entry name" value="Nucleotide cyclase"/>
    <property type="match status" value="1"/>
</dbReference>
<feature type="transmembrane region" description="Helical" evidence="1">
    <location>
        <begin position="54"/>
        <end position="73"/>
    </location>
</feature>
<feature type="transmembrane region" description="Helical" evidence="1">
    <location>
        <begin position="123"/>
        <end position="140"/>
    </location>
</feature>
<dbReference type="Pfam" id="PF00990">
    <property type="entry name" value="GGDEF"/>
    <property type="match status" value="1"/>
</dbReference>
<dbReference type="PANTHER" id="PTHR33121">
    <property type="entry name" value="CYCLIC DI-GMP PHOSPHODIESTERASE PDEF"/>
    <property type="match status" value="1"/>
</dbReference>
<comment type="caution">
    <text evidence="4">The sequence shown here is derived from an EMBL/GenBank/DDBJ whole genome shotgun (WGS) entry which is preliminary data.</text>
</comment>
<dbReference type="CDD" id="cd01949">
    <property type="entry name" value="GGDEF"/>
    <property type="match status" value="1"/>
</dbReference>
<proteinExistence type="predicted"/>
<keyword evidence="1" id="KW-0812">Transmembrane</keyword>
<organism evidence="4">
    <name type="scientific">Rhizobium leguminosarum</name>
    <dbReference type="NCBI Taxonomy" id="384"/>
    <lineage>
        <taxon>Bacteria</taxon>
        <taxon>Pseudomonadati</taxon>
        <taxon>Pseudomonadota</taxon>
        <taxon>Alphaproteobacteria</taxon>
        <taxon>Hyphomicrobiales</taxon>
        <taxon>Rhizobiaceae</taxon>
        <taxon>Rhizobium/Agrobacterium group</taxon>
        <taxon>Rhizobium</taxon>
    </lineage>
</organism>
<dbReference type="InterPro" id="IPR000160">
    <property type="entry name" value="GGDEF_dom"/>
</dbReference>
<dbReference type="CDD" id="cd01948">
    <property type="entry name" value="EAL"/>
    <property type="match status" value="1"/>
</dbReference>
<evidence type="ECO:0000259" key="3">
    <source>
        <dbReference type="PROSITE" id="PS50887"/>
    </source>
</evidence>
<dbReference type="InterPro" id="IPR029787">
    <property type="entry name" value="Nucleotide_cyclase"/>
</dbReference>
<dbReference type="InterPro" id="IPR050706">
    <property type="entry name" value="Cyclic-di-GMP_PDE-like"/>
</dbReference>
<dbReference type="SUPFAM" id="SSF141868">
    <property type="entry name" value="EAL domain-like"/>
    <property type="match status" value="1"/>
</dbReference>
<dbReference type="PANTHER" id="PTHR33121:SF71">
    <property type="entry name" value="OXYGEN SENSOR PROTEIN DOSP"/>
    <property type="match status" value="1"/>
</dbReference>
<keyword evidence="1" id="KW-0472">Membrane</keyword>
<dbReference type="Pfam" id="PF00563">
    <property type="entry name" value="EAL"/>
    <property type="match status" value="1"/>
</dbReference>
<dbReference type="NCBIfam" id="TIGR00254">
    <property type="entry name" value="GGDEF"/>
    <property type="match status" value="1"/>
</dbReference>
<dbReference type="GO" id="GO:0071111">
    <property type="term" value="F:cyclic-guanylate-specific phosphodiesterase activity"/>
    <property type="evidence" value="ECO:0007669"/>
    <property type="project" value="InterPro"/>
</dbReference>
<accession>A0A154IJ10</accession>
<feature type="domain" description="GGDEF" evidence="3">
    <location>
        <begin position="250"/>
        <end position="383"/>
    </location>
</feature>
<dbReference type="SMART" id="SM00052">
    <property type="entry name" value="EAL"/>
    <property type="match status" value="1"/>
</dbReference>
<dbReference type="PROSITE" id="PS50887">
    <property type="entry name" value="GGDEF"/>
    <property type="match status" value="1"/>
</dbReference>
<dbReference type="InterPro" id="IPR043128">
    <property type="entry name" value="Rev_trsase/Diguanyl_cyclase"/>
</dbReference>
<dbReference type="RefSeq" id="WP_062942377.1">
    <property type="nucleotide sequence ID" value="NZ_CP171844.1"/>
</dbReference>
<name>A0A154IJ10_RHILE</name>
<evidence type="ECO:0000313" key="4">
    <source>
        <dbReference type="EMBL" id="KZA99949.1"/>
    </source>
</evidence>
<dbReference type="Gene3D" id="3.20.20.450">
    <property type="entry name" value="EAL domain"/>
    <property type="match status" value="1"/>
</dbReference>
<feature type="transmembrane region" description="Helical" evidence="1">
    <location>
        <begin position="169"/>
        <end position="187"/>
    </location>
</feature>
<feature type="transmembrane region" description="Helical" evidence="1">
    <location>
        <begin position="93"/>
        <end position="111"/>
    </location>
</feature>
<dbReference type="InterPro" id="IPR001633">
    <property type="entry name" value="EAL_dom"/>
</dbReference>